<evidence type="ECO:0000313" key="4">
    <source>
        <dbReference type="Proteomes" id="UP000283255"/>
    </source>
</evidence>
<dbReference type="OrthoDB" id="232498at2"/>
<dbReference type="Pfam" id="PF13371">
    <property type="entry name" value="TPR_9"/>
    <property type="match status" value="1"/>
</dbReference>
<evidence type="ECO:0000256" key="1">
    <source>
        <dbReference type="ARBA" id="ARBA00007100"/>
    </source>
</evidence>
<sequence length="271" mass="30915">MYINADMTAVPLLDMVQKIENELSDPGEADFSAPLAELLQDLSADLQQFERASGALSDAQKLEILLLKFYQEWQFKGDWQTFYEYRNTEIKQVLSQRQGIPMTLGIVLRHCCHHIGLEANGICFPGNFLVSLVIDGQMQYLDPFNGEFLSWQDMEVKLRGTQGNLARLETDNLTPDDDTTIARRLLQVKKAALLREHQYAGALLCADIILRLVPGDPFEVRDRGFIYHELDCISVAINDFKYFIEKCPDDPSSHLIKVKLEQMDDAQTTMH</sequence>
<comment type="caution">
    <text evidence="3">The sequence shown here is derived from an EMBL/GenBank/DDBJ whole genome shotgun (WGS) entry which is preliminary data.</text>
</comment>
<name>A0A418YJR4_9GAMM</name>
<evidence type="ECO:0000313" key="3">
    <source>
        <dbReference type="EMBL" id="RJG51214.1"/>
    </source>
</evidence>
<gene>
    <name evidence="3" type="ORF">D1Z90_00275</name>
</gene>
<dbReference type="Pfam" id="PF13369">
    <property type="entry name" value="Transglut_core2"/>
    <property type="match status" value="1"/>
</dbReference>
<comment type="similarity">
    <text evidence="1">Belongs to the UPF0162 family.</text>
</comment>
<organism evidence="3 4">
    <name type="scientific">Motilimonas pumila</name>
    <dbReference type="NCBI Taxonomy" id="2303987"/>
    <lineage>
        <taxon>Bacteria</taxon>
        <taxon>Pseudomonadati</taxon>
        <taxon>Pseudomonadota</taxon>
        <taxon>Gammaproteobacteria</taxon>
        <taxon>Alteromonadales</taxon>
        <taxon>Alteromonadales genera incertae sedis</taxon>
        <taxon>Motilimonas</taxon>
    </lineage>
</organism>
<dbReference type="EMBL" id="QZCH01000001">
    <property type="protein sequence ID" value="RJG51214.1"/>
    <property type="molecule type" value="Genomic_DNA"/>
</dbReference>
<feature type="domain" description="Protein SirB1 N-terminal" evidence="2">
    <location>
        <begin position="40"/>
        <end position="186"/>
    </location>
</feature>
<proteinExistence type="inferred from homology"/>
<protein>
    <recommendedName>
        <fullName evidence="2">Protein SirB1 N-terminal domain-containing protein</fullName>
    </recommendedName>
</protein>
<evidence type="ECO:0000259" key="2">
    <source>
        <dbReference type="Pfam" id="PF13369"/>
    </source>
</evidence>
<dbReference type="InterPro" id="IPR032698">
    <property type="entry name" value="SirB1_N"/>
</dbReference>
<accession>A0A418YJR4</accession>
<dbReference type="RefSeq" id="WP_119908762.1">
    <property type="nucleotide sequence ID" value="NZ_QZCH01000001.1"/>
</dbReference>
<dbReference type="SUPFAM" id="SSF48452">
    <property type="entry name" value="TPR-like"/>
    <property type="match status" value="1"/>
</dbReference>
<keyword evidence="4" id="KW-1185">Reference proteome</keyword>
<dbReference type="InterPro" id="IPR011990">
    <property type="entry name" value="TPR-like_helical_dom_sf"/>
</dbReference>
<dbReference type="AlphaFoldDB" id="A0A418YJR4"/>
<reference evidence="3 4" key="1">
    <citation type="submission" date="2018-09" db="EMBL/GenBank/DDBJ databases">
        <authorList>
            <person name="Wang F."/>
        </authorList>
    </citation>
    <scope>NUCLEOTIDE SEQUENCE [LARGE SCALE GENOMIC DNA]</scope>
    <source>
        <strain evidence="3 4">PLHSC7-2</strain>
    </source>
</reference>
<dbReference type="Proteomes" id="UP000283255">
    <property type="component" value="Unassembled WGS sequence"/>
</dbReference>
<reference evidence="3 4" key="2">
    <citation type="submission" date="2019-01" db="EMBL/GenBank/DDBJ databases">
        <title>Motilimonas pumilus sp. nov., isolated from the gut of sea cucumber (Apostichopus japonicus).</title>
        <authorList>
            <person name="Wang F.-Q."/>
            <person name="Ren L.-H."/>
            <person name="Lin Y.-W."/>
            <person name="Sun G.-H."/>
            <person name="Du Z.-J."/>
            <person name="Zhao J.-X."/>
            <person name="Liu X.-J."/>
            <person name="Liu L.-J."/>
        </authorList>
    </citation>
    <scope>NUCLEOTIDE SEQUENCE [LARGE SCALE GENOMIC DNA]</scope>
    <source>
        <strain evidence="3 4">PLHSC7-2</strain>
    </source>
</reference>